<dbReference type="OrthoDB" id="6500128at2759"/>
<dbReference type="GO" id="GO:0016887">
    <property type="term" value="F:ATP hydrolysis activity"/>
    <property type="evidence" value="ECO:0007669"/>
    <property type="project" value="InterPro"/>
</dbReference>
<dbReference type="Proteomes" id="UP000838763">
    <property type="component" value="Unassembled WGS sequence"/>
</dbReference>
<dbReference type="InterPro" id="IPR003593">
    <property type="entry name" value="AAA+_ATPase"/>
</dbReference>
<evidence type="ECO:0000313" key="13">
    <source>
        <dbReference type="Proteomes" id="UP000838763"/>
    </source>
</evidence>
<feature type="domain" description="ABC transmembrane type-1" evidence="11">
    <location>
        <begin position="161"/>
        <end position="267"/>
    </location>
</feature>
<evidence type="ECO:0000256" key="6">
    <source>
        <dbReference type="ARBA" id="ARBA00022989"/>
    </source>
</evidence>
<dbReference type="Pfam" id="PF00664">
    <property type="entry name" value="ABC_membrane"/>
    <property type="match status" value="2"/>
</dbReference>
<comment type="caution">
    <text evidence="12">The sequence shown here is derived from an EMBL/GenBank/DDBJ whole genome shotgun (WGS) entry which is preliminary data.</text>
</comment>
<organism evidence="12 13">
    <name type="scientific">Parascedosporium putredinis</name>
    <dbReference type="NCBI Taxonomy" id="1442378"/>
    <lineage>
        <taxon>Eukaryota</taxon>
        <taxon>Fungi</taxon>
        <taxon>Dikarya</taxon>
        <taxon>Ascomycota</taxon>
        <taxon>Pezizomycotina</taxon>
        <taxon>Sordariomycetes</taxon>
        <taxon>Hypocreomycetidae</taxon>
        <taxon>Microascales</taxon>
        <taxon>Microascaceae</taxon>
        <taxon>Parascedosporium</taxon>
    </lineage>
</organism>
<accession>A0A9P1HCU9</accession>
<sequence>MARLLRKIPFLKPSSRSGPYPASTRTPPKPTWRHLFAFATPRQHLPTLLPALATCLFVSGLKSFLPVAYGHFFNAFAAWGSGQITVDEAFVRVVTWCLILVAMGAATWLSNGLFMAAWIAFGESQAKTARREVFDALLKREMACQTRELQLASSQVFGFVASKLAAASVNAVDTVKVFGGFDVEAHKYASAVRRAAVSYLVQARCNALQVGYAQIWVVALFVAGFWYGIALVEGGAAPGVVLTTFYATLAALQGFEALIPQWLVLSKGMAAGLELRQLTDVLSSSSFVFPAGQVTFLVGRSGSGKSTIGNLMLQFYQPTTGRIHIDGRPLSSLSRVWLRRNVTLVQQSSVLFRDTLFRNVALGHPQPDSTRHDDIVAACEAALLQSTISSLPLGGDTVVGPGGYDLSGGQKQRVALARARLRNTPILILDEVTSGLDQLSRTLIMEALREWRKDKTTIVITHDVSQIGDRDYAYVMDNGQIVQQGFKGDLLEEAGSLFTSLLEPALEKATSTDSKLDANEKEPAPVSTPRTNSLELEKEVAGRPARSRLSLRLLETMEREISISRQSSLARRPAPRSGSRGFMQLHRNDAYVCRFRSHRPTATDSFQRAGANFSGPRRRIGEAVGRKDSRQRGDFTQFNFTSESEQSNSRDSTFELLEAMGRSTQDSRQTRPELRITPPQGKGDDKTGWKWRKGMSAGSDMEADKKITGVGPESSPDAEKFDSNTSITSILRTVWPQLGTPQRIMLILGLASCVVAAAANPAFSYSFSRLLAAFWEPTGRLAAGQPGLKRILHQPKTWFDTSGQDAGKVIECLDRNAEEMRNIVGRFLPSIVIVSGMVGASITWALVVSWQLTLVALSSIPAYGLVIGLLSHVSGKWESRCNSAAEETSAVAREAFVNVRVVRAMTLERHFSATHEKEAAKIFSLGVKRGAYTGICYGLQQSLNLYVTALVFWYGMWLLTNTNSVTVAGVMQVVNLLLLSIGTAVGILSSIPQISGARAAAVQMLNYASLPETSPRENDGTRMALSPFPICFRNVSFAYPSRPGQQVLRNLSLQLECGTRVAIVGPSGCGKSTLVALLLGLYEPSMPHLSETEGERGQINQEKEQENFNAGSLSFGGVPSSQVNIAHLRSSIAYVPQTAFLFPATIAENIAYGIPEKHPLRSLDNIAQAAQQAGVREFIESLPEGYWTLVGDGGQTLSGGQAQRVCLARALVRNPRLLVMDEPTSALDGESAEAVRRTVTELEGVREGRMGVVVGPVRVRTGTEDVLISNSGSLERNGDHRRLDADKDGFGDGAFETTFLITNVLGMERRTQPRRSIKKRP</sequence>
<dbReference type="GO" id="GO:0016020">
    <property type="term" value="C:membrane"/>
    <property type="evidence" value="ECO:0007669"/>
    <property type="project" value="UniProtKB-SubCell"/>
</dbReference>
<dbReference type="Gene3D" id="3.40.50.300">
    <property type="entry name" value="P-loop containing nucleotide triphosphate hydrolases"/>
    <property type="match status" value="2"/>
</dbReference>
<evidence type="ECO:0000259" key="11">
    <source>
        <dbReference type="PROSITE" id="PS50929"/>
    </source>
</evidence>
<proteinExistence type="predicted"/>
<feature type="compositionally biased region" description="Basic and acidic residues" evidence="8">
    <location>
        <begin position="514"/>
        <end position="523"/>
    </location>
</feature>
<evidence type="ECO:0000256" key="9">
    <source>
        <dbReference type="SAM" id="Phobius"/>
    </source>
</evidence>
<evidence type="ECO:0008006" key="14">
    <source>
        <dbReference type="Google" id="ProtNLM"/>
    </source>
</evidence>
<keyword evidence="6 9" id="KW-1133">Transmembrane helix</keyword>
<comment type="subcellular location">
    <subcellularLocation>
        <location evidence="1">Membrane</location>
        <topology evidence="1">Multi-pass membrane protein</topology>
    </subcellularLocation>
</comment>
<dbReference type="PANTHER" id="PTHR24221:SF288">
    <property type="entry name" value="P-LOOP CONTAINING NUCLEOSIDE TRIPHOSPHATE HYDROLASE PROTEIN"/>
    <property type="match status" value="1"/>
</dbReference>
<keyword evidence="3 9" id="KW-0812">Transmembrane</keyword>
<protein>
    <recommendedName>
        <fullName evidence="14">P-loop containing nucleoside triphosphate hydrolase protein</fullName>
    </recommendedName>
</protein>
<keyword evidence="4" id="KW-0547">Nucleotide-binding</keyword>
<keyword evidence="5" id="KW-0067">ATP-binding</keyword>
<dbReference type="PROSITE" id="PS50929">
    <property type="entry name" value="ABC_TM1F"/>
    <property type="match status" value="2"/>
</dbReference>
<feature type="domain" description="ABC transporter" evidence="10">
    <location>
        <begin position="1030"/>
        <end position="1296"/>
    </location>
</feature>
<dbReference type="SUPFAM" id="SSF52540">
    <property type="entry name" value="P-loop containing nucleoside triphosphate hydrolases"/>
    <property type="match status" value="2"/>
</dbReference>
<feature type="transmembrane region" description="Helical" evidence="9">
    <location>
        <begin position="210"/>
        <end position="229"/>
    </location>
</feature>
<dbReference type="PANTHER" id="PTHR24221">
    <property type="entry name" value="ATP-BINDING CASSETTE SUB-FAMILY B"/>
    <property type="match status" value="1"/>
</dbReference>
<keyword evidence="7 9" id="KW-0472">Membrane</keyword>
<keyword evidence="2" id="KW-0813">Transport</keyword>
<dbReference type="FunFam" id="3.40.50.300:FF:000604">
    <property type="entry name" value="ABC transporter B family member 28"/>
    <property type="match status" value="1"/>
</dbReference>
<evidence type="ECO:0000256" key="2">
    <source>
        <dbReference type="ARBA" id="ARBA00022448"/>
    </source>
</evidence>
<dbReference type="SUPFAM" id="SSF90123">
    <property type="entry name" value="ABC transporter transmembrane region"/>
    <property type="match status" value="2"/>
</dbReference>
<dbReference type="Gene3D" id="1.20.1560.10">
    <property type="entry name" value="ABC transporter type 1, transmembrane domain"/>
    <property type="match status" value="3"/>
</dbReference>
<feature type="transmembrane region" description="Helical" evidence="9">
    <location>
        <begin position="48"/>
        <end position="73"/>
    </location>
</feature>
<feature type="transmembrane region" description="Helical" evidence="9">
    <location>
        <begin position="966"/>
        <end position="988"/>
    </location>
</feature>
<dbReference type="InterPro" id="IPR011527">
    <property type="entry name" value="ABC1_TM_dom"/>
</dbReference>
<feature type="transmembrane region" description="Helical" evidence="9">
    <location>
        <begin position="943"/>
        <end position="960"/>
    </location>
</feature>
<evidence type="ECO:0000313" key="12">
    <source>
        <dbReference type="EMBL" id="CAI4219314.1"/>
    </source>
</evidence>
<feature type="domain" description="ABC transporter" evidence="10">
    <location>
        <begin position="264"/>
        <end position="503"/>
    </location>
</feature>
<dbReference type="InterPro" id="IPR017871">
    <property type="entry name" value="ABC_transporter-like_CS"/>
</dbReference>
<dbReference type="GO" id="GO:0005737">
    <property type="term" value="C:cytoplasm"/>
    <property type="evidence" value="ECO:0007669"/>
    <property type="project" value="UniProtKB-ARBA"/>
</dbReference>
<dbReference type="InterPro" id="IPR027417">
    <property type="entry name" value="P-loop_NTPase"/>
</dbReference>
<feature type="transmembrane region" description="Helical" evidence="9">
    <location>
        <begin position="852"/>
        <end position="870"/>
    </location>
</feature>
<dbReference type="InterPro" id="IPR003439">
    <property type="entry name" value="ABC_transporter-like_ATP-bd"/>
</dbReference>
<dbReference type="InterPro" id="IPR039421">
    <property type="entry name" value="Type_1_exporter"/>
</dbReference>
<dbReference type="PROSITE" id="PS50893">
    <property type="entry name" value="ABC_TRANSPORTER_2"/>
    <property type="match status" value="2"/>
</dbReference>
<evidence type="ECO:0000256" key="4">
    <source>
        <dbReference type="ARBA" id="ARBA00022741"/>
    </source>
</evidence>
<dbReference type="PROSITE" id="PS00211">
    <property type="entry name" value="ABC_TRANSPORTER_1"/>
    <property type="match status" value="1"/>
</dbReference>
<keyword evidence="13" id="KW-1185">Reference proteome</keyword>
<feature type="compositionally biased region" description="Polar residues" evidence="8">
    <location>
        <begin position="634"/>
        <end position="651"/>
    </location>
</feature>
<dbReference type="InterPro" id="IPR036640">
    <property type="entry name" value="ABC1_TM_sf"/>
</dbReference>
<feature type="region of interest" description="Disordered" evidence="8">
    <location>
        <begin position="509"/>
        <end position="534"/>
    </location>
</feature>
<feature type="region of interest" description="Disordered" evidence="8">
    <location>
        <begin position="623"/>
        <end position="721"/>
    </location>
</feature>
<dbReference type="Pfam" id="PF00005">
    <property type="entry name" value="ABC_tran"/>
    <property type="match status" value="2"/>
</dbReference>
<feature type="compositionally biased region" description="Basic and acidic residues" evidence="8">
    <location>
        <begin position="623"/>
        <end position="633"/>
    </location>
</feature>
<gene>
    <name evidence="12" type="ORF">PPNO1_LOCUS8881</name>
</gene>
<reference evidence="12" key="1">
    <citation type="submission" date="2022-11" db="EMBL/GenBank/DDBJ databases">
        <authorList>
            <person name="Scott C."/>
            <person name="Bruce N."/>
        </authorList>
    </citation>
    <scope>NUCLEOTIDE SEQUENCE</scope>
</reference>
<dbReference type="EMBL" id="CALLCH030000019">
    <property type="protein sequence ID" value="CAI4219314.1"/>
    <property type="molecule type" value="Genomic_DNA"/>
</dbReference>
<evidence type="ECO:0000256" key="8">
    <source>
        <dbReference type="SAM" id="MobiDB-lite"/>
    </source>
</evidence>
<evidence type="ECO:0000256" key="3">
    <source>
        <dbReference type="ARBA" id="ARBA00022692"/>
    </source>
</evidence>
<evidence type="ECO:0000256" key="1">
    <source>
        <dbReference type="ARBA" id="ARBA00004141"/>
    </source>
</evidence>
<name>A0A9P1HCU9_9PEZI</name>
<evidence type="ECO:0000259" key="10">
    <source>
        <dbReference type="PROSITE" id="PS50893"/>
    </source>
</evidence>
<feature type="domain" description="ABC transmembrane type-1" evidence="11">
    <location>
        <begin position="788"/>
        <end position="996"/>
    </location>
</feature>
<dbReference type="CDD" id="cd18578">
    <property type="entry name" value="ABC_6TM_Pgp_ABCB1_D2_like"/>
    <property type="match status" value="1"/>
</dbReference>
<evidence type="ECO:0000256" key="5">
    <source>
        <dbReference type="ARBA" id="ARBA00022840"/>
    </source>
</evidence>
<dbReference type="GO" id="GO:0005524">
    <property type="term" value="F:ATP binding"/>
    <property type="evidence" value="ECO:0007669"/>
    <property type="project" value="UniProtKB-KW"/>
</dbReference>
<dbReference type="SMART" id="SM00382">
    <property type="entry name" value="AAA"/>
    <property type="match status" value="2"/>
</dbReference>
<dbReference type="GO" id="GO:0140359">
    <property type="term" value="F:ABC-type transporter activity"/>
    <property type="evidence" value="ECO:0007669"/>
    <property type="project" value="InterPro"/>
</dbReference>
<feature type="transmembrane region" description="Helical" evidence="9">
    <location>
        <begin position="93"/>
        <end position="121"/>
    </location>
</feature>
<evidence type="ECO:0000256" key="7">
    <source>
        <dbReference type="ARBA" id="ARBA00023136"/>
    </source>
</evidence>
<feature type="transmembrane region" description="Helical" evidence="9">
    <location>
        <begin position="823"/>
        <end position="846"/>
    </location>
</feature>